<feature type="non-terminal residue" evidence="2">
    <location>
        <position position="1"/>
    </location>
</feature>
<feature type="region of interest" description="Disordered" evidence="1">
    <location>
        <begin position="105"/>
        <end position="129"/>
    </location>
</feature>
<dbReference type="AlphaFoldDB" id="A0A9X9LCP8"/>
<proteinExistence type="predicted"/>
<dbReference type="EMBL" id="CYRY02000243">
    <property type="protein sequence ID" value="VCW49242.1"/>
    <property type="molecule type" value="Genomic_DNA"/>
</dbReference>
<feature type="compositionally biased region" description="Pro residues" evidence="1">
    <location>
        <begin position="1"/>
        <end position="10"/>
    </location>
</feature>
<evidence type="ECO:0000256" key="1">
    <source>
        <dbReference type="SAM" id="MobiDB-lite"/>
    </source>
</evidence>
<feature type="compositionally biased region" description="Basic and acidic residues" evidence="1">
    <location>
        <begin position="119"/>
        <end position="129"/>
    </location>
</feature>
<name>A0A9X9LCP8_GULGU</name>
<feature type="region of interest" description="Disordered" evidence="1">
    <location>
        <begin position="1"/>
        <end position="54"/>
    </location>
</feature>
<protein>
    <submittedName>
        <fullName evidence="2">Uncharacterized protein</fullName>
    </submittedName>
</protein>
<dbReference type="Proteomes" id="UP000269945">
    <property type="component" value="Unassembled WGS sequence"/>
</dbReference>
<sequence>PKLPHLPPNPQRRKGPISLPPSGAQKGGATSAPYPGPPWREKPPSHRGDPKLSGAQGCLPSITCHCPWLAYTCPELICRLGGDHAAGDQSGPELYHLLLVQQAAPAPGRPVRGGAGAAPEKEIRRPLVS</sequence>
<evidence type="ECO:0000313" key="2">
    <source>
        <dbReference type="EMBL" id="VCW49242.1"/>
    </source>
</evidence>
<accession>A0A9X9LCP8</accession>
<reference evidence="2 3" key="1">
    <citation type="submission" date="2018-10" db="EMBL/GenBank/DDBJ databases">
        <authorList>
            <person name="Ekblom R."/>
            <person name="Jareborg N."/>
        </authorList>
    </citation>
    <scope>NUCLEOTIDE SEQUENCE [LARGE SCALE GENOMIC DNA]</scope>
    <source>
        <tissue evidence="2">Muscle</tissue>
    </source>
</reference>
<comment type="caution">
    <text evidence="2">The sequence shown here is derived from an EMBL/GenBank/DDBJ whole genome shotgun (WGS) entry which is preliminary data.</text>
</comment>
<feature type="compositionally biased region" description="Basic and acidic residues" evidence="1">
    <location>
        <begin position="39"/>
        <end position="50"/>
    </location>
</feature>
<gene>
    <name evidence="2" type="ORF">BN2614_LOCUS1</name>
</gene>
<evidence type="ECO:0000313" key="3">
    <source>
        <dbReference type="Proteomes" id="UP000269945"/>
    </source>
</evidence>
<keyword evidence="3" id="KW-1185">Reference proteome</keyword>
<organism evidence="2 3">
    <name type="scientific">Gulo gulo</name>
    <name type="common">Wolverine</name>
    <name type="synonym">Gluton</name>
    <dbReference type="NCBI Taxonomy" id="48420"/>
    <lineage>
        <taxon>Eukaryota</taxon>
        <taxon>Metazoa</taxon>
        <taxon>Chordata</taxon>
        <taxon>Craniata</taxon>
        <taxon>Vertebrata</taxon>
        <taxon>Euteleostomi</taxon>
        <taxon>Mammalia</taxon>
        <taxon>Eutheria</taxon>
        <taxon>Laurasiatheria</taxon>
        <taxon>Carnivora</taxon>
        <taxon>Caniformia</taxon>
        <taxon>Musteloidea</taxon>
        <taxon>Mustelidae</taxon>
        <taxon>Guloninae</taxon>
        <taxon>Gulo</taxon>
    </lineage>
</organism>